<evidence type="ECO:0000313" key="1">
    <source>
        <dbReference type="EMBL" id="BCJ93851.1"/>
    </source>
</evidence>
<keyword evidence="2" id="KW-1185">Reference proteome</keyword>
<name>A0A6S6R414_9FIRM</name>
<gene>
    <name evidence="1" type="ORF">acsn021_14200</name>
</gene>
<accession>A0A6S6R414</accession>
<evidence type="ECO:0000313" key="2">
    <source>
        <dbReference type="Proteomes" id="UP000515561"/>
    </source>
</evidence>
<dbReference type="KEGG" id="acel:acsn021_14200"/>
<sequence>MSFRQTLLSQNNGKGTPKQVYELLAEKQYYLAYSMAKSLEIQQPSTPLYMNIALCLTRIGEEKEAIVYLQKAFQLNHGVPDTSNNQFSLRDLQFLRAEDEDEAYLKPLNPEVEYPLTLLDFRIELLLLHLYMCSKNIDAMKRIISKYRRFQLGSIDKAIQYIERIQENE</sequence>
<reference evidence="1 2" key="1">
    <citation type="journal article" date="2016" name="Int. J. Syst. Evol. Microbiol.">
        <title>Descriptions of Anaerotaenia torta gen. nov., sp. nov. and Anaerocolumna cellulosilytica gen. nov., sp. nov. isolated from a methanogenic reactor of cattle waste.</title>
        <authorList>
            <person name="Uek A."/>
            <person name="Ohtaki Y."/>
            <person name="Kaku N."/>
            <person name="Ueki K."/>
        </authorList>
    </citation>
    <scope>NUCLEOTIDE SEQUENCE [LARGE SCALE GENOMIC DNA]</scope>
    <source>
        <strain evidence="1 2">SN021</strain>
    </source>
</reference>
<dbReference type="InterPro" id="IPR019734">
    <property type="entry name" value="TPR_rpt"/>
</dbReference>
<dbReference type="Proteomes" id="UP000515561">
    <property type="component" value="Chromosome"/>
</dbReference>
<organism evidence="1 2">
    <name type="scientific">Anaerocolumna cellulosilytica</name>
    <dbReference type="NCBI Taxonomy" id="433286"/>
    <lineage>
        <taxon>Bacteria</taxon>
        <taxon>Bacillati</taxon>
        <taxon>Bacillota</taxon>
        <taxon>Clostridia</taxon>
        <taxon>Lachnospirales</taxon>
        <taxon>Lachnospiraceae</taxon>
        <taxon>Anaerocolumna</taxon>
    </lineage>
</organism>
<dbReference type="InterPro" id="IPR011990">
    <property type="entry name" value="TPR-like_helical_dom_sf"/>
</dbReference>
<dbReference type="SUPFAM" id="SSF48452">
    <property type="entry name" value="TPR-like"/>
    <property type="match status" value="1"/>
</dbReference>
<dbReference type="Gene3D" id="1.25.40.10">
    <property type="entry name" value="Tetratricopeptide repeat domain"/>
    <property type="match status" value="1"/>
</dbReference>
<dbReference type="EMBL" id="AP023367">
    <property type="protein sequence ID" value="BCJ93851.1"/>
    <property type="molecule type" value="Genomic_DNA"/>
</dbReference>
<protein>
    <submittedName>
        <fullName evidence="1">Uncharacterized protein</fullName>
    </submittedName>
</protein>
<dbReference type="RefSeq" id="WP_184092518.1">
    <property type="nucleotide sequence ID" value="NZ_AP023367.1"/>
</dbReference>
<dbReference type="Pfam" id="PF13181">
    <property type="entry name" value="TPR_8"/>
    <property type="match status" value="1"/>
</dbReference>
<proteinExistence type="predicted"/>
<dbReference type="AlphaFoldDB" id="A0A6S6R414"/>